<sequence>MALDLSSPASVRSFASKFESLQLPLNFLINNAGNHFLLTKLLLNTMIETVAASGVQGRIVNVLSAIHGWFSGDMI</sequence>
<organism evidence="3 4">
    <name type="scientific">Malus domestica</name>
    <name type="common">Apple</name>
    <name type="synonym">Pyrus malus</name>
    <dbReference type="NCBI Taxonomy" id="3750"/>
    <lineage>
        <taxon>Eukaryota</taxon>
        <taxon>Viridiplantae</taxon>
        <taxon>Streptophyta</taxon>
        <taxon>Embryophyta</taxon>
        <taxon>Tracheophyta</taxon>
        <taxon>Spermatophyta</taxon>
        <taxon>Magnoliopsida</taxon>
        <taxon>eudicotyledons</taxon>
        <taxon>Gunneridae</taxon>
        <taxon>Pentapetalae</taxon>
        <taxon>rosids</taxon>
        <taxon>fabids</taxon>
        <taxon>Rosales</taxon>
        <taxon>Rosaceae</taxon>
        <taxon>Amygdaloideae</taxon>
        <taxon>Maleae</taxon>
        <taxon>Malus</taxon>
    </lineage>
</organism>
<dbReference type="InterPro" id="IPR036291">
    <property type="entry name" value="NAD(P)-bd_dom_sf"/>
</dbReference>
<name>A0A498JS42_MALDO</name>
<evidence type="ECO:0000256" key="2">
    <source>
        <dbReference type="ARBA" id="ARBA00023002"/>
    </source>
</evidence>
<accession>A0A498JS42</accession>
<dbReference type="PANTHER" id="PTHR24320">
    <property type="entry name" value="RETINOL DEHYDROGENASE"/>
    <property type="match status" value="1"/>
</dbReference>
<evidence type="ECO:0000313" key="4">
    <source>
        <dbReference type="Proteomes" id="UP000290289"/>
    </source>
</evidence>
<keyword evidence="4" id="KW-1185">Reference proteome</keyword>
<dbReference type="STRING" id="3750.A0A498JS42"/>
<protein>
    <submittedName>
        <fullName evidence="3">Uncharacterized protein</fullName>
    </submittedName>
</protein>
<dbReference type="Proteomes" id="UP000290289">
    <property type="component" value="Chromosome 6"/>
</dbReference>
<comment type="similarity">
    <text evidence="1">Belongs to the short-chain dehydrogenases/reductases (SDR) family.</text>
</comment>
<gene>
    <name evidence="3" type="ORF">DVH24_008886</name>
</gene>
<evidence type="ECO:0000256" key="1">
    <source>
        <dbReference type="ARBA" id="ARBA00006484"/>
    </source>
</evidence>
<dbReference type="SUPFAM" id="SSF51735">
    <property type="entry name" value="NAD(P)-binding Rossmann-fold domains"/>
    <property type="match status" value="1"/>
</dbReference>
<keyword evidence="2" id="KW-0560">Oxidoreductase</keyword>
<dbReference type="GO" id="GO:0016491">
    <property type="term" value="F:oxidoreductase activity"/>
    <property type="evidence" value="ECO:0007669"/>
    <property type="project" value="UniProtKB-KW"/>
</dbReference>
<dbReference type="AlphaFoldDB" id="A0A498JS42"/>
<dbReference type="PANTHER" id="PTHR24320:SF114">
    <property type="entry name" value="OS03G0115700 PROTEIN"/>
    <property type="match status" value="1"/>
</dbReference>
<reference evidence="3 4" key="1">
    <citation type="submission" date="2018-10" db="EMBL/GenBank/DDBJ databases">
        <title>A high-quality apple genome assembly.</title>
        <authorList>
            <person name="Hu J."/>
        </authorList>
    </citation>
    <scope>NUCLEOTIDE SEQUENCE [LARGE SCALE GENOMIC DNA]</scope>
    <source>
        <strain evidence="4">cv. HFTH1</strain>
        <tissue evidence="3">Young leaf</tissue>
    </source>
</reference>
<dbReference type="EMBL" id="RDQH01000332">
    <property type="protein sequence ID" value="RXH96382.1"/>
    <property type="molecule type" value="Genomic_DNA"/>
</dbReference>
<comment type="caution">
    <text evidence="3">The sequence shown here is derived from an EMBL/GenBank/DDBJ whole genome shotgun (WGS) entry which is preliminary data.</text>
</comment>
<proteinExistence type="inferred from homology"/>
<evidence type="ECO:0000313" key="3">
    <source>
        <dbReference type="EMBL" id="RXH96382.1"/>
    </source>
</evidence>